<keyword evidence="3" id="KW-0227">DNA damage</keyword>
<feature type="region of interest" description="Disordered" evidence="6">
    <location>
        <begin position="377"/>
        <end position="412"/>
    </location>
</feature>
<dbReference type="GO" id="GO:0030896">
    <property type="term" value="C:checkpoint clamp complex"/>
    <property type="evidence" value="ECO:0007669"/>
    <property type="project" value="TreeGrafter"/>
</dbReference>
<keyword evidence="4" id="KW-0234">DNA repair</keyword>
<gene>
    <name evidence="7" type="ORF">CORT_0E02370</name>
</gene>
<dbReference type="PANTHER" id="PTHR10870">
    <property type="entry name" value="CELL CYCLE CHECKPOINT PROTEIN RAD1"/>
    <property type="match status" value="1"/>
</dbReference>
<dbReference type="GO" id="GO:0000077">
    <property type="term" value="P:DNA damage checkpoint signaling"/>
    <property type="evidence" value="ECO:0007669"/>
    <property type="project" value="InterPro"/>
</dbReference>
<evidence type="ECO:0000256" key="5">
    <source>
        <dbReference type="ARBA" id="ARBA00023242"/>
    </source>
</evidence>
<evidence type="ECO:0000256" key="4">
    <source>
        <dbReference type="ARBA" id="ARBA00023204"/>
    </source>
</evidence>
<accession>H8X7N9</accession>
<evidence type="ECO:0000256" key="1">
    <source>
        <dbReference type="ARBA" id="ARBA00004123"/>
    </source>
</evidence>
<evidence type="ECO:0000256" key="2">
    <source>
        <dbReference type="ARBA" id="ARBA00010991"/>
    </source>
</evidence>
<dbReference type="eggNOG" id="KOG3194">
    <property type="taxonomic scope" value="Eukaryota"/>
</dbReference>
<dbReference type="PRINTS" id="PR01245">
    <property type="entry name" value="RAD1REC1"/>
</dbReference>
<dbReference type="OrthoDB" id="337581at2759"/>
<sequence>MSLFVDSSQEDGEEDIVGITSQHTEINSSLCGPNAWRPKPEVSFTATTNQIAHLSDVLQSLLSISNQAIVTIRSGGITIYSTYNYTINVHVNIDPTLFNSYDLTTDQGSSGDKDVEDLELRLGVDTNLIANCFTSVLNTMKSEKSISCTITYKGDGHPLVIEFDDTLISERLDFYTFYIDEDELIENEQREASRINYKNVILEIMLKSDVLTNLLQDLYQIDTEILFIYCAEGILNFISSGSIGMSKLIFPNEKSIMEKLSVNESYLHIISQFKFVEFYKIFRAVKLSSKCKFIKDSDGCFSIQLICKNHQQGGYPGTLLTINMTELDHDEHLIDWILQDEKDQTGTEHTQQREIPLTNIPRLSREPWINSFKRTGDVVASTTSETRNGNKRSRQQSESKRKGRSNNVPLFL</sequence>
<dbReference type="KEGG" id="cot:CORT_0E02370"/>
<keyword evidence="8" id="KW-1185">Reference proteome</keyword>
<dbReference type="HOGENOM" id="CLU_038605_0_0_1"/>
<dbReference type="EMBL" id="HE681723">
    <property type="protein sequence ID" value="CCG23824.1"/>
    <property type="molecule type" value="Genomic_DNA"/>
</dbReference>
<dbReference type="Proteomes" id="UP000005018">
    <property type="component" value="Chromosome 5"/>
</dbReference>
<reference evidence="7 8" key="1">
    <citation type="journal article" date="2012" name="PLoS ONE">
        <title>Sequence and analysis of the genome of the pathogenic yeast Candida orthopsilosis.</title>
        <authorList>
            <person name="Riccombeni A."/>
            <person name="Vidanes G."/>
            <person name="Proux-Wera E."/>
            <person name="Wolfe K.H."/>
            <person name="Butler G."/>
        </authorList>
    </citation>
    <scope>NUCLEOTIDE SEQUENCE [LARGE SCALE GENOMIC DNA]</scope>
    <source>
        <strain evidence="7 8">Co 90-125</strain>
    </source>
</reference>
<protein>
    <submittedName>
        <fullName evidence="7">Rad17 protein</fullName>
    </submittedName>
</protein>
<dbReference type="RefSeq" id="XP_003869956.1">
    <property type="nucleotide sequence ID" value="XM_003869907.1"/>
</dbReference>
<comment type="similarity">
    <text evidence="2">Belongs to the rad1 family.</text>
</comment>
<evidence type="ECO:0000256" key="6">
    <source>
        <dbReference type="SAM" id="MobiDB-lite"/>
    </source>
</evidence>
<dbReference type="Pfam" id="PF02144">
    <property type="entry name" value="Rad1"/>
    <property type="match status" value="1"/>
</dbReference>
<evidence type="ECO:0000313" key="8">
    <source>
        <dbReference type="Proteomes" id="UP000005018"/>
    </source>
</evidence>
<dbReference type="GO" id="GO:0006281">
    <property type="term" value="P:DNA repair"/>
    <property type="evidence" value="ECO:0007669"/>
    <property type="project" value="UniProtKB-KW"/>
</dbReference>
<dbReference type="AlphaFoldDB" id="H8X7N9"/>
<keyword evidence="5" id="KW-0539">Nucleus</keyword>
<comment type="subcellular location">
    <subcellularLocation>
        <location evidence="1">Nucleus</location>
    </subcellularLocation>
</comment>
<evidence type="ECO:0000256" key="3">
    <source>
        <dbReference type="ARBA" id="ARBA00022763"/>
    </source>
</evidence>
<name>H8X7N9_CANO9</name>
<organism evidence="7 8">
    <name type="scientific">Candida orthopsilosis (strain 90-125)</name>
    <name type="common">Yeast</name>
    <dbReference type="NCBI Taxonomy" id="1136231"/>
    <lineage>
        <taxon>Eukaryota</taxon>
        <taxon>Fungi</taxon>
        <taxon>Dikarya</taxon>
        <taxon>Ascomycota</taxon>
        <taxon>Saccharomycotina</taxon>
        <taxon>Pichiomycetes</taxon>
        <taxon>Debaryomycetaceae</taxon>
        <taxon>Candida/Lodderomyces clade</taxon>
        <taxon>Candida</taxon>
    </lineage>
</organism>
<dbReference type="SUPFAM" id="SSF55979">
    <property type="entry name" value="DNA clamp"/>
    <property type="match status" value="1"/>
</dbReference>
<dbReference type="InterPro" id="IPR046938">
    <property type="entry name" value="DNA_clamp_sf"/>
</dbReference>
<proteinExistence type="inferred from homology"/>
<dbReference type="Gene3D" id="3.70.10.10">
    <property type="match status" value="1"/>
</dbReference>
<dbReference type="GeneID" id="14540954"/>
<evidence type="ECO:0000313" key="7">
    <source>
        <dbReference type="EMBL" id="CCG23824.1"/>
    </source>
</evidence>
<dbReference type="InterPro" id="IPR003021">
    <property type="entry name" value="Rad1_Rec1_Rad17"/>
</dbReference>
<dbReference type="PANTHER" id="PTHR10870:SF0">
    <property type="entry name" value="CELL CYCLE CHECKPOINT PROTEIN RAD1"/>
    <property type="match status" value="1"/>
</dbReference>